<sequence>MIIFATVILGILVREIFLILAGRDMGVLFENADEVLEIAEADIVSTVVDFVVT</sequence>
<protein>
    <submittedName>
        <fullName evidence="1">Uncharacterized protein</fullName>
    </submittedName>
</protein>
<dbReference type="Proteomes" id="UP001527181">
    <property type="component" value="Unassembled WGS sequence"/>
</dbReference>
<organism evidence="1 2">
    <name type="scientific">Paenibacillus alvei</name>
    <name type="common">Bacillus alvei</name>
    <dbReference type="NCBI Taxonomy" id="44250"/>
    <lineage>
        <taxon>Bacteria</taxon>
        <taxon>Bacillati</taxon>
        <taxon>Bacillota</taxon>
        <taxon>Bacilli</taxon>
        <taxon>Bacillales</taxon>
        <taxon>Paenibacillaceae</taxon>
        <taxon>Paenibacillus</taxon>
    </lineage>
</organism>
<comment type="caution">
    <text evidence="1">The sequence shown here is derived from an EMBL/GenBank/DDBJ whole genome shotgun (WGS) entry which is preliminary data.</text>
</comment>
<evidence type="ECO:0000313" key="1">
    <source>
        <dbReference type="EMBL" id="MCY9764330.1"/>
    </source>
</evidence>
<gene>
    <name evidence="1" type="ORF">M5X12_27930</name>
</gene>
<keyword evidence="2" id="KW-1185">Reference proteome</keyword>
<evidence type="ECO:0000313" key="2">
    <source>
        <dbReference type="Proteomes" id="UP001527181"/>
    </source>
</evidence>
<proteinExistence type="predicted"/>
<name>A0ABT4H5U4_PAEAL</name>
<dbReference type="EMBL" id="JAMDNP010000087">
    <property type="protein sequence ID" value="MCY9764330.1"/>
    <property type="molecule type" value="Genomic_DNA"/>
</dbReference>
<accession>A0ABT4H5U4</accession>
<reference evidence="1 2" key="1">
    <citation type="submission" date="2022-05" db="EMBL/GenBank/DDBJ databases">
        <title>Genome Sequencing of Bee-Associated Microbes.</title>
        <authorList>
            <person name="Dunlap C."/>
        </authorList>
    </citation>
    <scope>NUCLEOTIDE SEQUENCE [LARGE SCALE GENOMIC DNA]</scope>
    <source>
        <strain evidence="1 2">NRRL B-04010</strain>
    </source>
</reference>